<dbReference type="AlphaFoldDB" id="A0A7C9D1C3"/>
<accession>A0A7C9D1C3</accession>
<sequence length="115" mass="12989">MSSSSAVFDRHAPELSKIMANANISSNNFQYLLFGTCRASKFYAFSIFDYVSGEQISGISSSSLWSHSSLLFVSTNKHVAKMNQCFASMKHCDFCRIIYSTRLFGCVQLYCLYDQ</sequence>
<reference evidence="1" key="1">
    <citation type="journal article" date="2013" name="J. Plant Res.">
        <title>Effect of fungi and light on seed germination of three Opuntia species from semiarid lands of central Mexico.</title>
        <authorList>
            <person name="Delgado-Sanchez P."/>
            <person name="Jimenez-Bremont J.F."/>
            <person name="Guerrero-Gonzalez Mde L."/>
            <person name="Flores J."/>
        </authorList>
    </citation>
    <scope>NUCLEOTIDE SEQUENCE</scope>
    <source>
        <tissue evidence="1">Cladode</tissue>
    </source>
</reference>
<proteinExistence type="predicted"/>
<organism evidence="1">
    <name type="scientific">Opuntia streptacantha</name>
    <name type="common">Prickly pear cactus</name>
    <name type="synonym">Opuntia cardona</name>
    <dbReference type="NCBI Taxonomy" id="393608"/>
    <lineage>
        <taxon>Eukaryota</taxon>
        <taxon>Viridiplantae</taxon>
        <taxon>Streptophyta</taxon>
        <taxon>Embryophyta</taxon>
        <taxon>Tracheophyta</taxon>
        <taxon>Spermatophyta</taxon>
        <taxon>Magnoliopsida</taxon>
        <taxon>eudicotyledons</taxon>
        <taxon>Gunneridae</taxon>
        <taxon>Pentapetalae</taxon>
        <taxon>Caryophyllales</taxon>
        <taxon>Cactineae</taxon>
        <taxon>Cactaceae</taxon>
        <taxon>Opuntioideae</taxon>
        <taxon>Opuntia</taxon>
    </lineage>
</organism>
<evidence type="ECO:0000313" key="1">
    <source>
        <dbReference type="EMBL" id="MBA4631066.1"/>
    </source>
</evidence>
<dbReference type="EMBL" id="GISG01076367">
    <property type="protein sequence ID" value="MBA4631066.1"/>
    <property type="molecule type" value="Transcribed_RNA"/>
</dbReference>
<reference evidence="1" key="2">
    <citation type="submission" date="2020-07" db="EMBL/GenBank/DDBJ databases">
        <authorList>
            <person name="Vera ALvarez R."/>
            <person name="Arias-Moreno D.M."/>
            <person name="Jimenez-Jacinto V."/>
            <person name="Jimenez-Bremont J.F."/>
            <person name="Swaminathan K."/>
            <person name="Moose S.P."/>
            <person name="Guerrero-Gonzalez M.L."/>
            <person name="Marino-Ramirez L."/>
            <person name="Landsman D."/>
            <person name="Rodriguez-Kessler M."/>
            <person name="Delgado-Sanchez P."/>
        </authorList>
    </citation>
    <scope>NUCLEOTIDE SEQUENCE</scope>
    <source>
        <tissue evidence="1">Cladode</tissue>
    </source>
</reference>
<name>A0A7C9D1C3_OPUST</name>
<protein>
    <submittedName>
        <fullName evidence="1">Uncharacterized protein</fullName>
    </submittedName>
</protein>